<organism evidence="1 2">
    <name type="scientific">Rhizophagus irregularis</name>
    <dbReference type="NCBI Taxonomy" id="588596"/>
    <lineage>
        <taxon>Eukaryota</taxon>
        <taxon>Fungi</taxon>
        <taxon>Fungi incertae sedis</taxon>
        <taxon>Mucoromycota</taxon>
        <taxon>Glomeromycotina</taxon>
        <taxon>Glomeromycetes</taxon>
        <taxon>Glomerales</taxon>
        <taxon>Glomeraceae</taxon>
        <taxon>Rhizophagus</taxon>
    </lineage>
</organism>
<proteinExistence type="predicted"/>
<keyword evidence="2" id="KW-1185">Reference proteome</keyword>
<comment type="caution">
    <text evidence="1">The sequence shown here is derived from an EMBL/GenBank/DDBJ whole genome shotgun (WGS) entry which is preliminary data.</text>
</comment>
<evidence type="ECO:0000313" key="2">
    <source>
        <dbReference type="Proteomes" id="UP000234323"/>
    </source>
</evidence>
<dbReference type="Proteomes" id="UP000234323">
    <property type="component" value="Unassembled WGS sequence"/>
</dbReference>
<accession>A0A2I1HG64</accession>
<dbReference type="EMBL" id="LLXI01002739">
    <property type="protein sequence ID" value="PKY57869.1"/>
    <property type="molecule type" value="Genomic_DNA"/>
</dbReference>
<dbReference type="VEuPathDB" id="FungiDB:RhiirA1_475157"/>
<gene>
    <name evidence="1" type="ORF">RhiirA4_479266</name>
</gene>
<dbReference type="VEuPathDB" id="FungiDB:FUN_016353"/>
<evidence type="ECO:0000313" key="1">
    <source>
        <dbReference type="EMBL" id="PKY57869.1"/>
    </source>
</evidence>
<protein>
    <submittedName>
        <fullName evidence="1">Uncharacterized protein</fullName>
    </submittedName>
</protein>
<reference evidence="1 2" key="1">
    <citation type="submission" date="2015-10" db="EMBL/GenBank/DDBJ databases">
        <title>Genome analyses suggest a sexual origin of heterokaryosis in a supposedly ancient asexual fungus.</title>
        <authorList>
            <person name="Ropars J."/>
            <person name="Sedzielewska K."/>
            <person name="Noel J."/>
            <person name="Charron P."/>
            <person name="Farinelli L."/>
            <person name="Marton T."/>
            <person name="Kruger M."/>
            <person name="Pelin A."/>
            <person name="Brachmann A."/>
            <person name="Corradi N."/>
        </authorList>
    </citation>
    <scope>NUCLEOTIDE SEQUENCE [LARGE SCALE GENOMIC DNA]</scope>
    <source>
        <strain evidence="1 2">A4</strain>
    </source>
</reference>
<sequence length="116" mass="13402">MSFIDINEVDIIYEEDLTIEYPPTSEDGVAIIYHVEGWQNVDSVFTDIQYFMDKLSGQNQTTLNKKDQTYRGLKICEFASSELLEMTHKSVDSNSDLYLKMSKELLDNNLENNTFA</sequence>
<dbReference type="AlphaFoldDB" id="A0A2I1HG64"/>
<name>A0A2I1HG64_9GLOM</name>